<dbReference type="InterPro" id="IPR043502">
    <property type="entry name" value="DNA/RNA_pol_sf"/>
</dbReference>
<keyword evidence="3" id="KW-1185">Reference proteome</keyword>
<dbReference type="Pfam" id="PF13456">
    <property type="entry name" value="RVT_3"/>
    <property type="match status" value="1"/>
</dbReference>
<organism evidence="2 3">
    <name type="scientific">Mucuna pruriens</name>
    <name type="common">Velvet bean</name>
    <name type="synonym">Dolichos pruriens</name>
    <dbReference type="NCBI Taxonomy" id="157652"/>
    <lineage>
        <taxon>Eukaryota</taxon>
        <taxon>Viridiplantae</taxon>
        <taxon>Streptophyta</taxon>
        <taxon>Embryophyta</taxon>
        <taxon>Tracheophyta</taxon>
        <taxon>Spermatophyta</taxon>
        <taxon>Magnoliopsida</taxon>
        <taxon>eudicotyledons</taxon>
        <taxon>Gunneridae</taxon>
        <taxon>Pentapetalae</taxon>
        <taxon>rosids</taxon>
        <taxon>fabids</taxon>
        <taxon>Fabales</taxon>
        <taxon>Fabaceae</taxon>
        <taxon>Papilionoideae</taxon>
        <taxon>50 kb inversion clade</taxon>
        <taxon>NPAAA clade</taxon>
        <taxon>indigoferoid/millettioid clade</taxon>
        <taxon>Phaseoleae</taxon>
        <taxon>Mucuna</taxon>
    </lineage>
</organism>
<dbReference type="Gene3D" id="3.30.70.270">
    <property type="match status" value="1"/>
</dbReference>
<evidence type="ECO:0000313" key="3">
    <source>
        <dbReference type="Proteomes" id="UP000257109"/>
    </source>
</evidence>
<dbReference type="PANTHER" id="PTHR48475">
    <property type="entry name" value="RIBONUCLEASE H"/>
    <property type="match status" value="1"/>
</dbReference>
<dbReference type="PROSITE" id="PS50879">
    <property type="entry name" value="RNASE_H_1"/>
    <property type="match status" value="1"/>
</dbReference>
<name>A0A371I866_MUCPR</name>
<dbReference type="SUPFAM" id="SSF56672">
    <property type="entry name" value="DNA/RNA polymerases"/>
    <property type="match status" value="1"/>
</dbReference>
<evidence type="ECO:0000259" key="1">
    <source>
        <dbReference type="PROSITE" id="PS50879"/>
    </source>
</evidence>
<dbReference type="Gene3D" id="3.10.20.370">
    <property type="match status" value="1"/>
</dbReference>
<dbReference type="InterPro" id="IPR036397">
    <property type="entry name" value="RNaseH_sf"/>
</dbReference>
<dbReference type="Gene3D" id="3.30.420.10">
    <property type="entry name" value="Ribonuclease H-like superfamily/Ribonuclease H"/>
    <property type="match status" value="1"/>
</dbReference>
<sequence length="247" mass="27802">MGKVVALSRFISRISDIATPVLDTLKKGKNFAWTPECEEAFLRLKSMLATPPILIRPELGRPLHLYISVTETAISSVLVQEREKEQCPVYFISKTLQGPERRYQKIEKGALALVIASRRLRPYFQSFSIIVRTDLPIQQVLRKPDLAGRMVAWKFDITFEKRGPIKAQALADFITKLTIEQEHTDREWYLSVDGSSNQAGSGAGVILEGPNGVLVEQSLHFDFKASNNQAEYEALLAGMRLALEIEQ</sequence>
<evidence type="ECO:0000313" key="2">
    <source>
        <dbReference type="EMBL" id="RDY11237.1"/>
    </source>
</evidence>
<dbReference type="PANTHER" id="PTHR48475:SF2">
    <property type="entry name" value="RIBONUCLEASE H"/>
    <property type="match status" value="1"/>
</dbReference>
<protein>
    <submittedName>
        <fullName evidence="2">Retrovirus-related Pol polyprotein from transposon 17.6</fullName>
    </submittedName>
</protein>
<dbReference type="OrthoDB" id="1938451at2759"/>
<dbReference type="GO" id="GO:0004523">
    <property type="term" value="F:RNA-DNA hybrid ribonuclease activity"/>
    <property type="evidence" value="ECO:0007669"/>
    <property type="project" value="InterPro"/>
</dbReference>
<dbReference type="SUPFAM" id="SSF53098">
    <property type="entry name" value="Ribonuclease H-like"/>
    <property type="match status" value="1"/>
</dbReference>
<accession>A0A371I866</accession>
<dbReference type="InterPro" id="IPR041577">
    <property type="entry name" value="RT_RNaseH_2"/>
</dbReference>
<dbReference type="InterPro" id="IPR012337">
    <property type="entry name" value="RNaseH-like_sf"/>
</dbReference>
<dbReference type="AlphaFoldDB" id="A0A371I866"/>
<proteinExistence type="predicted"/>
<dbReference type="EMBL" id="QJKJ01000680">
    <property type="protein sequence ID" value="RDY11237.1"/>
    <property type="molecule type" value="Genomic_DNA"/>
</dbReference>
<gene>
    <name evidence="2" type="primary">pol</name>
    <name evidence="2" type="ORF">CR513_04131</name>
</gene>
<dbReference type="InterPro" id="IPR002156">
    <property type="entry name" value="RNaseH_domain"/>
</dbReference>
<comment type="caution">
    <text evidence="2">The sequence shown here is derived from an EMBL/GenBank/DDBJ whole genome shotgun (WGS) entry which is preliminary data.</text>
</comment>
<feature type="non-terminal residue" evidence="2">
    <location>
        <position position="1"/>
    </location>
</feature>
<dbReference type="GO" id="GO:0003676">
    <property type="term" value="F:nucleic acid binding"/>
    <property type="evidence" value="ECO:0007669"/>
    <property type="project" value="InterPro"/>
</dbReference>
<dbReference type="InterPro" id="IPR043128">
    <property type="entry name" value="Rev_trsase/Diguanyl_cyclase"/>
</dbReference>
<dbReference type="Pfam" id="PF17919">
    <property type="entry name" value="RT_RNaseH_2"/>
    <property type="match status" value="1"/>
</dbReference>
<dbReference type="Proteomes" id="UP000257109">
    <property type="component" value="Unassembled WGS sequence"/>
</dbReference>
<reference evidence="2" key="1">
    <citation type="submission" date="2018-05" db="EMBL/GenBank/DDBJ databases">
        <title>Draft genome of Mucuna pruriens seed.</title>
        <authorList>
            <person name="Nnadi N.E."/>
            <person name="Vos R."/>
            <person name="Hasami M.H."/>
            <person name="Devisetty U.K."/>
            <person name="Aguiy J.C."/>
        </authorList>
    </citation>
    <scope>NUCLEOTIDE SEQUENCE [LARGE SCALE GENOMIC DNA]</scope>
    <source>
        <strain evidence="2">JCA_2017</strain>
    </source>
</reference>
<feature type="domain" description="RNase H type-1" evidence="1">
    <location>
        <begin position="184"/>
        <end position="247"/>
    </location>
</feature>